<evidence type="ECO:0000313" key="2">
    <source>
        <dbReference type="EMBL" id="AXF95232.1"/>
    </source>
</evidence>
<accession>A0A345DLZ4</accession>
<dbReference type="KEGG" id="sphh:SDAV_00237"/>
<dbReference type="RefSeq" id="WP_114564220.1">
    <property type="nucleotide sequence ID" value="NZ_CP031088.1"/>
</dbReference>
<protein>
    <submittedName>
        <fullName evidence="2">Uncharacterized protein</fullName>
    </submittedName>
</protein>
<dbReference type="AlphaFoldDB" id="A0A345DLZ4"/>
<feature type="coiled-coil region" evidence="1">
    <location>
        <begin position="31"/>
        <end position="62"/>
    </location>
</feature>
<feature type="coiled-coil region" evidence="1">
    <location>
        <begin position="86"/>
        <end position="125"/>
    </location>
</feature>
<keyword evidence="1" id="KW-0175">Coiled coil</keyword>
<sequence>MGVGSSTKRHWSDEIIAIREDKKEIINKLKNNTLNAEIVKQIQELKEEISELTKEINDEKINFDEAVKLNPQHAEWLLQIPDYKLMIDYLDELSNIVLEINKAQQEAEEKARQKARDELLKLEIKKDKNIYQDNRTKLIIFGVDFEKGSLFYKDNCIVENYKIFLDIYTPQLSTFNAYNYYNLNVEIEDIVCILNNENQLYIGIITHIEKNKDENLYTFTTKNIESIFDFKIYNIYKNKSWYIFFTLIKIIYKNLPFIKLNRKINDENNNNPKFFEENEEKEFNCYQFINKIFKITNIFLKFNIDLKNFILNCDICKDGQEDIKLNNYKVKDNIKCITNIEIEELNQKSINRIDFYQKNNSNKYTRANLLKNNTISYDENNNNNLQNNLIKNKIYELEEKDFTLENIITISNQEFKLSEYSHLIKFDITKDNNILNLNNLQLRDKFTLLFNNKEYNSILSGIILESNKNTITLIFGQVRLWSKF</sequence>
<dbReference type="Proteomes" id="UP000253689">
    <property type="component" value="Chromosome"/>
</dbReference>
<evidence type="ECO:0000313" key="3">
    <source>
        <dbReference type="Proteomes" id="UP000253689"/>
    </source>
</evidence>
<gene>
    <name evidence="2" type="ORF">SDAV_00237</name>
</gene>
<evidence type="ECO:0000256" key="1">
    <source>
        <dbReference type="SAM" id="Coils"/>
    </source>
</evidence>
<dbReference type="EMBL" id="CP031088">
    <property type="protein sequence ID" value="AXF95232.1"/>
    <property type="molecule type" value="Genomic_DNA"/>
</dbReference>
<keyword evidence="3" id="KW-1185">Reference proteome</keyword>
<reference evidence="3" key="1">
    <citation type="submission" date="2018-07" db="EMBL/GenBank/DDBJ databases">
        <title>Complete Genome Sequence of Spiroplasma phoeniceum.</title>
        <authorList>
            <person name="Davis R.E."/>
            <person name="Shao J.Y."/>
            <person name="Zhao Y."/>
            <person name="Silver A."/>
            <person name="Stump z."/>
            <person name="Gasparich G."/>
        </authorList>
    </citation>
    <scope>NUCLEOTIDE SEQUENCE [LARGE SCALE GENOMIC DNA]</scope>
    <source>
        <strain evidence="3">P40</strain>
    </source>
</reference>
<name>A0A345DLZ4_9MOLU</name>
<proteinExistence type="predicted"/>
<organism evidence="2 3">
    <name type="scientific">Spiroplasma phoeniceum P40</name>
    <dbReference type="NCBI Taxonomy" id="1276259"/>
    <lineage>
        <taxon>Bacteria</taxon>
        <taxon>Bacillati</taxon>
        <taxon>Mycoplasmatota</taxon>
        <taxon>Mollicutes</taxon>
        <taxon>Entomoplasmatales</taxon>
        <taxon>Spiroplasmataceae</taxon>
        <taxon>Spiroplasma</taxon>
    </lineage>
</organism>